<feature type="compositionally biased region" description="Low complexity" evidence="1">
    <location>
        <begin position="1"/>
        <end position="13"/>
    </location>
</feature>
<organism evidence="2 3">
    <name type="scientific">Actinomyces naeslundii</name>
    <dbReference type="NCBI Taxonomy" id="1655"/>
    <lineage>
        <taxon>Bacteria</taxon>
        <taxon>Bacillati</taxon>
        <taxon>Actinomycetota</taxon>
        <taxon>Actinomycetes</taxon>
        <taxon>Actinomycetales</taxon>
        <taxon>Actinomycetaceae</taxon>
        <taxon>Actinomyces</taxon>
    </lineage>
</organism>
<gene>
    <name evidence="2" type="ORF">OFA60_00825</name>
</gene>
<protein>
    <submittedName>
        <fullName evidence="2">Uncharacterized protein</fullName>
    </submittedName>
</protein>
<proteinExistence type="predicted"/>
<accession>A0AA47ILV2</accession>
<evidence type="ECO:0000256" key="1">
    <source>
        <dbReference type="SAM" id="MobiDB-lite"/>
    </source>
</evidence>
<evidence type="ECO:0000313" key="3">
    <source>
        <dbReference type="Proteomes" id="UP001163127"/>
    </source>
</evidence>
<dbReference type="RefSeq" id="WP_076133328.1">
    <property type="nucleotide sequence ID" value="NZ_CP113787.1"/>
</dbReference>
<name>A0AA47ILV2_ACTNA</name>
<dbReference type="Proteomes" id="UP001163127">
    <property type="component" value="Chromosome"/>
</dbReference>
<feature type="region of interest" description="Disordered" evidence="1">
    <location>
        <begin position="1"/>
        <end position="34"/>
    </location>
</feature>
<reference evidence="2" key="1">
    <citation type="submission" date="2022-11" db="EMBL/GenBank/DDBJ databases">
        <title>Dental biofilm bacteria. Genome sequencing and assembly.</title>
        <authorList>
            <person name="Robertsson C."/>
        </authorList>
    </citation>
    <scope>NUCLEOTIDE SEQUENCE</scope>
    <source>
        <strain evidence="2">CW</strain>
    </source>
</reference>
<dbReference type="AlphaFoldDB" id="A0AA47ILV2"/>
<evidence type="ECO:0000313" key="2">
    <source>
        <dbReference type="EMBL" id="WAL43142.1"/>
    </source>
</evidence>
<dbReference type="EMBL" id="CP113787">
    <property type="protein sequence ID" value="WAL43142.1"/>
    <property type="molecule type" value="Genomic_DNA"/>
</dbReference>
<sequence>MRATSVSSTATSSWEQVRQESRAPMAEAERAEYDTAAIEAEARLQLAELVDNTPRNTPRTED</sequence>
<feature type="compositionally biased region" description="Basic and acidic residues" evidence="1">
    <location>
        <begin position="17"/>
        <end position="33"/>
    </location>
</feature>